<name>A0A2K8KWK3_9GAMM</name>
<dbReference type="GO" id="GO:0016301">
    <property type="term" value="F:kinase activity"/>
    <property type="evidence" value="ECO:0007669"/>
    <property type="project" value="UniProtKB-KW"/>
</dbReference>
<reference evidence="2 3" key="1">
    <citation type="journal article" date="2017" name="Environ. Microbiol.">
        <title>Genomic and physiological analyses of 'Reinekea forsetii' reveal a versatile opportunistic lifestyle during spring algae blooms.</title>
        <authorList>
            <person name="Avci B."/>
            <person name="Hahnke R.L."/>
            <person name="Chafee M."/>
            <person name="Fischer T."/>
            <person name="Gruber-Vodicka H."/>
            <person name="Tegetmeyer H.E."/>
            <person name="Harder J."/>
            <person name="Fuchs B.M."/>
            <person name="Amann R.I."/>
            <person name="Teeling H."/>
        </authorList>
    </citation>
    <scope>NUCLEOTIDE SEQUENCE [LARGE SCALE GENOMIC DNA]</scope>
    <source>
        <strain evidence="2 3">Hel1_31_D35</strain>
    </source>
</reference>
<evidence type="ECO:0000313" key="2">
    <source>
        <dbReference type="EMBL" id="ATX77494.1"/>
    </source>
</evidence>
<evidence type="ECO:0000259" key="1">
    <source>
        <dbReference type="Pfam" id="PF01636"/>
    </source>
</evidence>
<dbReference type="SUPFAM" id="SSF56112">
    <property type="entry name" value="Protein kinase-like (PK-like)"/>
    <property type="match status" value="1"/>
</dbReference>
<dbReference type="Proteomes" id="UP000229757">
    <property type="component" value="Chromosome"/>
</dbReference>
<keyword evidence="2" id="KW-0418">Kinase</keyword>
<proteinExistence type="predicted"/>
<dbReference type="RefSeq" id="WP_100257750.1">
    <property type="nucleotide sequence ID" value="NZ_CP011797.1"/>
</dbReference>
<keyword evidence="3" id="KW-1185">Reference proteome</keyword>
<dbReference type="PANTHER" id="PTHR40086">
    <property type="entry name" value="PHOSPHOTRANSFERASE YTMP-RELATED"/>
    <property type="match status" value="1"/>
</dbReference>
<evidence type="ECO:0000313" key="3">
    <source>
        <dbReference type="Proteomes" id="UP000229757"/>
    </source>
</evidence>
<dbReference type="InterPro" id="IPR002575">
    <property type="entry name" value="Aminoglycoside_PTrfase"/>
</dbReference>
<dbReference type="KEGG" id="rfo:REIFOR_02364"/>
<organism evidence="2 3">
    <name type="scientific">Reinekea forsetii</name>
    <dbReference type="NCBI Taxonomy" id="1336806"/>
    <lineage>
        <taxon>Bacteria</taxon>
        <taxon>Pseudomonadati</taxon>
        <taxon>Pseudomonadota</taxon>
        <taxon>Gammaproteobacteria</taxon>
        <taxon>Oceanospirillales</taxon>
        <taxon>Saccharospirillaceae</taxon>
        <taxon>Reinekea</taxon>
    </lineage>
</organism>
<feature type="domain" description="Aminoglycoside phosphotransferase" evidence="1">
    <location>
        <begin position="20"/>
        <end position="222"/>
    </location>
</feature>
<dbReference type="AlphaFoldDB" id="A0A2K8KWK3"/>
<dbReference type="InterPro" id="IPR052077">
    <property type="entry name" value="CcrZ_PhaseVar_Mediator"/>
</dbReference>
<keyword evidence="2" id="KW-0808">Transferase</keyword>
<sequence length="270" mass="30619">MQLHQALPILRDIIGDNVQVRRVPSGLTNAVYRLTTPESSWALRINNPQGHRLGINRQRELDILAHVKGQPWAPVVAWASHQLLLTEWHSGADFHPSTADSLETLCALIETIHGLTDAHLLDQPALLVPDQIQLLLAQGGAVDPLFQAQVLAECERYQAPDRLVLCHHDWHAGNLIQQPSQQLVLLDWEYAAPGDARLDLACLLSGFKLSVTQRQQVLERFQLEPDTLLTAQCLADAMSLLWYRVRCPTRPYLAEQHQWRVRWQAHLDTR</sequence>
<gene>
    <name evidence="2" type="ORF">REIFOR_02364</name>
</gene>
<dbReference type="Gene3D" id="3.90.1200.10">
    <property type="match status" value="1"/>
</dbReference>
<dbReference type="Pfam" id="PF01636">
    <property type="entry name" value="APH"/>
    <property type="match status" value="1"/>
</dbReference>
<dbReference type="InterPro" id="IPR011009">
    <property type="entry name" value="Kinase-like_dom_sf"/>
</dbReference>
<dbReference type="Gene3D" id="3.30.200.20">
    <property type="entry name" value="Phosphorylase Kinase, domain 1"/>
    <property type="match status" value="1"/>
</dbReference>
<dbReference type="EMBL" id="CP011797">
    <property type="protein sequence ID" value="ATX77494.1"/>
    <property type="molecule type" value="Genomic_DNA"/>
</dbReference>
<accession>A0A2K8KWK3</accession>
<dbReference type="OrthoDB" id="179763at2"/>
<protein>
    <submittedName>
        <fullName evidence="2">Putative choline kinase involved in LPS biosynthesis</fullName>
    </submittedName>
</protein>
<dbReference type="PANTHER" id="PTHR40086:SF1">
    <property type="entry name" value="CELL CYCLE REGULATOR CCRZ"/>
    <property type="match status" value="1"/>
</dbReference>